<dbReference type="Proteomes" id="UP000828941">
    <property type="component" value="Chromosome 5"/>
</dbReference>
<reference evidence="1 2" key="1">
    <citation type="journal article" date="2022" name="DNA Res.">
        <title>Chromosomal-level genome assembly of the orchid tree Bauhinia variegata (Leguminosae; Cercidoideae) supports the allotetraploid origin hypothesis of Bauhinia.</title>
        <authorList>
            <person name="Zhong Y."/>
            <person name="Chen Y."/>
            <person name="Zheng D."/>
            <person name="Pang J."/>
            <person name="Liu Y."/>
            <person name="Luo S."/>
            <person name="Meng S."/>
            <person name="Qian L."/>
            <person name="Wei D."/>
            <person name="Dai S."/>
            <person name="Zhou R."/>
        </authorList>
    </citation>
    <scope>NUCLEOTIDE SEQUENCE [LARGE SCALE GENOMIC DNA]</scope>
    <source>
        <strain evidence="1">BV-YZ2020</strain>
    </source>
</reference>
<name>A0ACB9P743_BAUVA</name>
<dbReference type="EMBL" id="CM039430">
    <property type="protein sequence ID" value="KAI4344592.1"/>
    <property type="molecule type" value="Genomic_DNA"/>
</dbReference>
<keyword evidence="2" id="KW-1185">Reference proteome</keyword>
<sequence length="83" mass="9311">MVQCKGLKVSLNSANTTHSPHSLTHSIYWDQYNITTQQNSPTYNTIAYQPQASGSDEKDPDKISALFAKADLICFPALQFQYQ</sequence>
<evidence type="ECO:0000313" key="1">
    <source>
        <dbReference type="EMBL" id="KAI4344592.1"/>
    </source>
</evidence>
<proteinExistence type="predicted"/>
<gene>
    <name evidence="1" type="ORF">L6164_011800</name>
</gene>
<organism evidence="1 2">
    <name type="scientific">Bauhinia variegata</name>
    <name type="common">Purple orchid tree</name>
    <name type="synonym">Phanera variegata</name>
    <dbReference type="NCBI Taxonomy" id="167791"/>
    <lineage>
        <taxon>Eukaryota</taxon>
        <taxon>Viridiplantae</taxon>
        <taxon>Streptophyta</taxon>
        <taxon>Embryophyta</taxon>
        <taxon>Tracheophyta</taxon>
        <taxon>Spermatophyta</taxon>
        <taxon>Magnoliopsida</taxon>
        <taxon>eudicotyledons</taxon>
        <taxon>Gunneridae</taxon>
        <taxon>Pentapetalae</taxon>
        <taxon>rosids</taxon>
        <taxon>fabids</taxon>
        <taxon>Fabales</taxon>
        <taxon>Fabaceae</taxon>
        <taxon>Cercidoideae</taxon>
        <taxon>Cercideae</taxon>
        <taxon>Bauhiniinae</taxon>
        <taxon>Bauhinia</taxon>
    </lineage>
</organism>
<evidence type="ECO:0000313" key="2">
    <source>
        <dbReference type="Proteomes" id="UP000828941"/>
    </source>
</evidence>
<protein>
    <submittedName>
        <fullName evidence="1">Uncharacterized protein</fullName>
    </submittedName>
</protein>
<comment type="caution">
    <text evidence="1">The sequence shown here is derived from an EMBL/GenBank/DDBJ whole genome shotgun (WGS) entry which is preliminary data.</text>
</comment>
<accession>A0ACB9P743</accession>